<keyword evidence="8" id="KW-1185">Reference proteome</keyword>
<dbReference type="PANTHER" id="PTHR18934:SF103">
    <property type="entry name" value="RNA HELICASE"/>
    <property type="match status" value="1"/>
</dbReference>
<reference evidence="7" key="1">
    <citation type="journal article" date="2023" name="GigaByte">
        <title>Genome assembly of the bearded iris, Iris pallida Lam.</title>
        <authorList>
            <person name="Bruccoleri R.E."/>
            <person name="Oakeley E.J."/>
            <person name="Faust A.M.E."/>
            <person name="Altorfer M."/>
            <person name="Dessus-Babus S."/>
            <person name="Burckhardt D."/>
            <person name="Oertli M."/>
            <person name="Naumann U."/>
            <person name="Petersen F."/>
            <person name="Wong J."/>
        </authorList>
    </citation>
    <scope>NUCLEOTIDE SEQUENCE</scope>
    <source>
        <strain evidence="7">GSM-AAB239-AS_SAM_17_03QT</strain>
    </source>
</reference>
<evidence type="ECO:0000256" key="3">
    <source>
        <dbReference type="ARBA" id="ARBA00022806"/>
    </source>
</evidence>
<keyword evidence="2" id="KW-0378">Hydrolase</keyword>
<dbReference type="GO" id="GO:0005634">
    <property type="term" value="C:nucleus"/>
    <property type="evidence" value="ECO:0007669"/>
    <property type="project" value="TreeGrafter"/>
</dbReference>
<keyword evidence="3 7" id="KW-0347">Helicase</keyword>
<dbReference type="GO" id="GO:0004386">
    <property type="term" value="F:helicase activity"/>
    <property type="evidence" value="ECO:0007669"/>
    <property type="project" value="UniProtKB-KW"/>
</dbReference>
<dbReference type="AlphaFoldDB" id="A0AAX6FL37"/>
<dbReference type="InterPro" id="IPR007502">
    <property type="entry name" value="Helicase-assoc_dom"/>
</dbReference>
<evidence type="ECO:0000256" key="1">
    <source>
        <dbReference type="ARBA" id="ARBA00022741"/>
    </source>
</evidence>
<evidence type="ECO:0000256" key="2">
    <source>
        <dbReference type="ARBA" id="ARBA00022801"/>
    </source>
</evidence>
<comment type="similarity">
    <text evidence="5">Belongs to the DExH box helicase family.</text>
</comment>
<accession>A0AAX6FL37</accession>
<dbReference type="GO" id="GO:0003723">
    <property type="term" value="F:RNA binding"/>
    <property type="evidence" value="ECO:0007669"/>
    <property type="project" value="TreeGrafter"/>
</dbReference>
<dbReference type="Proteomes" id="UP001140949">
    <property type="component" value="Unassembled WGS sequence"/>
</dbReference>
<dbReference type="InterPro" id="IPR048333">
    <property type="entry name" value="HA2_WH"/>
</dbReference>
<name>A0AAX6FL37_IRIPA</name>
<dbReference type="FunFam" id="1.20.120.1080:FF:000002">
    <property type="entry name" value="Putative ATP-dependent RNA helicase DHX36"/>
    <property type="match status" value="1"/>
</dbReference>
<keyword evidence="1" id="KW-0547">Nucleotide-binding</keyword>
<dbReference type="Pfam" id="PF21010">
    <property type="entry name" value="HA2_C"/>
    <property type="match status" value="1"/>
</dbReference>
<dbReference type="EMBL" id="JANAVB010027999">
    <property type="protein sequence ID" value="KAJ6816993.1"/>
    <property type="molecule type" value="Genomic_DNA"/>
</dbReference>
<proteinExistence type="inferred from homology"/>
<evidence type="ECO:0000313" key="8">
    <source>
        <dbReference type="Proteomes" id="UP001140949"/>
    </source>
</evidence>
<evidence type="ECO:0000259" key="6">
    <source>
        <dbReference type="SMART" id="SM00847"/>
    </source>
</evidence>
<protein>
    <submittedName>
        <fullName evidence="7">DExH-box ATP-dependent RNA helicase DExH3 isoform X2</fullName>
    </submittedName>
</protein>
<dbReference type="PANTHER" id="PTHR18934">
    <property type="entry name" value="ATP-DEPENDENT RNA HELICASE"/>
    <property type="match status" value="1"/>
</dbReference>
<dbReference type="InterPro" id="IPR027417">
    <property type="entry name" value="P-loop_NTPase"/>
</dbReference>
<keyword evidence="4" id="KW-0067">ATP-binding</keyword>
<dbReference type="GO" id="GO:0005524">
    <property type="term" value="F:ATP binding"/>
    <property type="evidence" value="ECO:0007669"/>
    <property type="project" value="UniProtKB-KW"/>
</dbReference>
<dbReference type="SMART" id="SM00847">
    <property type="entry name" value="HA2"/>
    <property type="match status" value="1"/>
</dbReference>
<dbReference type="Gene3D" id="1.20.120.1080">
    <property type="match status" value="1"/>
</dbReference>
<evidence type="ECO:0000313" key="7">
    <source>
        <dbReference type="EMBL" id="KAJ6816993.1"/>
    </source>
</evidence>
<dbReference type="SUPFAM" id="SSF52540">
    <property type="entry name" value="P-loop containing nucleoside triphosphate hydrolases"/>
    <property type="match status" value="1"/>
</dbReference>
<dbReference type="Pfam" id="PF04408">
    <property type="entry name" value="WHD_HA2"/>
    <property type="match status" value="1"/>
</dbReference>
<feature type="domain" description="Helicase-associated" evidence="6">
    <location>
        <begin position="29"/>
        <end position="104"/>
    </location>
</feature>
<comment type="caution">
    <text evidence="7">The sequence shown here is derived from an EMBL/GenBank/DDBJ whole genome shotgun (WGS) entry which is preliminary data.</text>
</comment>
<gene>
    <name evidence="7" type="ORF">M6B38_413915</name>
</gene>
<dbReference type="GO" id="GO:0016787">
    <property type="term" value="F:hydrolase activity"/>
    <property type="evidence" value="ECO:0007669"/>
    <property type="project" value="UniProtKB-KW"/>
</dbReference>
<organism evidence="7 8">
    <name type="scientific">Iris pallida</name>
    <name type="common">Sweet iris</name>
    <dbReference type="NCBI Taxonomy" id="29817"/>
    <lineage>
        <taxon>Eukaryota</taxon>
        <taxon>Viridiplantae</taxon>
        <taxon>Streptophyta</taxon>
        <taxon>Embryophyta</taxon>
        <taxon>Tracheophyta</taxon>
        <taxon>Spermatophyta</taxon>
        <taxon>Magnoliopsida</taxon>
        <taxon>Liliopsida</taxon>
        <taxon>Asparagales</taxon>
        <taxon>Iridaceae</taxon>
        <taxon>Iridoideae</taxon>
        <taxon>Irideae</taxon>
        <taxon>Iris</taxon>
    </lineage>
</organism>
<evidence type="ECO:0000256" key="4">
    <source>
        <dbReference type="ARBA" id="ARBA00022840"/>
    </source>
</evidence>
<sequence>MACDINGKYEVANYRKPLITTISGLQVQNVAEFLKMIEALDEKKNLTNLGKYLSMLPVDPKLGKMLIMGAVYRCLDPILTVVSGLSVRDPFLLPQDKKDELAEK</sequence>
<evidence type="ECO:0000256" key="5">
    <source>
        <dbReference type="ARBA" id="ARBA00060772"/>
    </source>
</evidence>
<reference evidence="7" key="2">
    <citation type="submission" date="2023-04" db="EMBL/GenBank/DDBJ databases">
        <authorList>
            <person name="Bruccoleri R.E."/>
            <person name="Oakeley E.J."/>
            <person name="Faust A.-M."/>
            <person name="Dessus-Babus S."/>
            <person name="Altorfer M."/>
            <person name="Burckhardt D."/>
            <person name="Oertli M."/>
            <person name="Naumann U."/>
            <person name="Petersen F."/>
            <person name="Wong J."/>
        </authorList>
    </citation>
    <scope>NUCLEOTIDE SEQUENCE</scope>
    <source>
        <strain evidence="7">GSM-AAB239-AS_SAM_17_03QT</strain>
        <tissue evidence="7">Leaf</tissue>
    </source>
</reference>